<dbReference type="Proteomes" id="UP000190831">
    <property type="component" value="Chromosome C"/>
</dbReference>
<feature type="domain" description="Sir1 ORC-binding" evidence="1">
    <location>
        <begin position="4"/>
        <end position="123"/>
    </location>
</feature>
<dbReference type="SUPFAM" id="SSF144005">
    <property type="entry name" value="ORC1-binding domain"/>
    <property type="match status" value="1"/>
</dbReference>
<dbReference type="Pfam" id="PF11603">
    <property type="entry name" value="Sir1"/>
    <property type="match status" value="1"/>
</dbReference>
<name>A0A1G4M8S9_LACFM</name>
<accession>A0A1G4M8S9</accession>
<dbReference type="EMBL" id="LT598485">
    <property type="protein sequence ID" value="SCW00253.1"/>
    <property type="molecule type" value="Genomic_DNA"/>
</dbReference>
<dbReference type="AlphaFoldDB" id="A0A1G4M8S9"/>
<sequence>MQVVSDRYTAIGGFLIKTTKDGSKRIVNPNPNTLKLRKSEAQRILELKLRDLSMYERWKEDLIFLDCPLLFEAVTNQKKYFYHTINGMRAVKAHMTCRADMKRAIAYRVLPIVLPNRSRKYLYQTSNKLRERPWHENESTTAFQNRESSCVFRTLGCDLLVFTAHDYRVFKSFAMGRALYEIDSTAILRHCHKMAIKNTTKRDLADSFNRNITGEPLLLKLHQVEFARRIQT</sequence>
<dbReference type="InterPro" id="IPR021646">
    <property type="entry name" value="Sir1_ORC-binding"/>
</dbReference>
<evidence type="ECO:0000313" key="3">
    <source>
        <dbReference type="Proteomes" id="UP000190831"/>
    </source>
</evidence>
<reference evidence="2 3" key="1">
    <citation type="submission" date="2016-03" db="EMBL/GenBank/DDBJ databases">
        <authorList>
            <person name="Devillers H."/>
        </authorList>
    </citation>
    <scope>NUCLEOTIDE SEQUENCE [LARGE SCALE GENOMIC DNA]</scope>
    <source>
        <strain evidence="2">CBS 6772</strain>
    </source>
</reference>
<dbReference type="InterPro" id="IPR037240">
    <property type="entry name" value="ORC1-binding_dom"/>
</dbReference>
<keyword evidence="3" id="KW-1185">Reference proteome</keyword>
<evidence type="ECO:0000259" key="1">
    <source>
        <dbReference type="Pfam" id="PF11603"/>
    </source>
</evidence>
<evidence type="ECO:0000313" key="2">
    <source>
        <dbReference type="EMBL" id="SCW00253.1"/>
    </source>
</evidence>
<proteinExistence type="predicted"/>
<dbReference type="STRING" id="4955.A0A1G4M8S9"/>
<protein>
    <submittedName>
        <fullName evidence="2">LAFE_0C00100g1_1</fullName>
    </submittedName>
</protein>
<gene>
    <name evidence="2" type="ORF">LAFE_0C00100G</name>
</gene>
<organism evidence="2 3">
    <name type="scientific">Lachancea fermentati</name>
    <name type="common">Zygosaccharomyces fermentati</name>
    <dbReference type="NCBI Taxonomy" id="4955"/>
    <lineage>
        <taxon>Eukaryota</taxon>
        <taxon>Fungi</taxon>
        <taxon>Dikarya</taxon>
        <taxon>Ascomycota</taxon>
        <taxon>Saccharomycotina</taxon>
        <taxon>Saccharomycetes</taxon>
        <taxon>Saccharomycetales</taxon>
        <taxon>Saccharomycetaceae</taxon>
        <taxon>Lachancea</taxon>
    </lineage>
</organism>